<dbReference type="Gene3D" id="3.10.580.10">
    <property type="entry name" value="CBS-domain"/>
    <property type="match status" value="1"/>
</dbReference>
<comment type="caution">
    <text evidence="2">The sequence shown here is derived from an EMBL/GenBank/DDBJ whole genome shotgun (WGS) entry which is preliminary data.</text>
</comment>
<feature type="non-terminal residue" evidence="2">
    <location>
        <position position="1"/>
    </location>
</feature>
<gene>
    <name evidence="2" type="ORF">S06H3_19396</name>
</gene>
<reference evidence="2" key="1">
    <citation type="journal article" date="2014" name="Front. Microbiol.">
        <title>High frequency of phylogenetically diverse reductive dehalogenase-homologous genes in deep subseafloor sedimentary metagenomes.</title>
        <authorList>
            <person name="Kawai M."/>
            <person name="Futagami T."/>
            <person name="Toyoda A."/>
            <person name="Takaki Y."/>
            <person name="Nishi S."/>
            <person name="Hori S."/>
            <person name="Arai W."/>
            <person name="Tsubouchi T."/>
            <person name="Morono Y."/>
            <person name="Uchiyama I."/>
            <person name="Ito T."/>
            <person name="Fujiyama A."/>
            <person name="Inagaki F."/>
            <person name="Takami H."/>
        </authorList>
    </citation>
    <scope>NUCLEOTIDE SEQUENCE</scope>
    <source>
        <strain evidence="2">Expedition CK06-06</strain>
    </source>
</reference>
<dbReference type="EMBL" id="BARV01009928">
    <property type="protein sequence ID" value="GAI05706.1"/>
    <property type="molecule type" value="Genomic_DNA"/>
</dbReference>
<organism evidence="2">
    <name type="scientific">marine sediment metagenome</name>
    <dbReference type="NCBI Taxonomy" id="412755"/>
    <lineage>
        <taxon>unclassified sequences</taxon>
        <taxon>metagenomes</taxon>
        <taxon>ecological metagenomes</taxon>
    </lineage>
</organism>
<protein>
    <recommendedName>
        <fullName evidence="1">CBS domain-containing protein</fullName>
    </recommendedName>
</protein>
<dbReference type="InterPro" id="IPR051921">
    <property type="entry name" value="ABC_osmolyte_uptake_ATP-bind"/>
</dbReference>
<feature type="domain" description="CBS" evidence="1">
    <location>
        <begin position="78"/>
        <end position="123"/>
    </location>
</feature>
<sequence length="140" mass="15268">TEFVRDVPLSKVVHVASIMREPGLVLYSGHEPKIALHAMQEQEVEFAFVVDSRSQLRGVINLDEVKEAISHNVAKLDEVVKESPLQVGPDQPIEEVIPLSASSDNPIAVVDEDGKLIGEVPHVALLEGMSGRENNNDSAR</sequence>
<dbReference type="InterPro" id="IPR046342">
    <property type="entry name" value="CBS_dom_sf"/>
</dbReference>
<dbReference type="InterPro" id="IPR000644">
    <property type="entry name" value="CBS_dom"/>
</dbReference>
<proteinExistence type="predicted"/>
<evidence type="ECO:0000259" key="1">
    <source>
        <dbReference type="Pfam" id="PF00571"/>
    </source>
</evidence>
<dbReference type="SUPFAM" id="SSF54631">
    <property type="entry name" value="CBS-domain pair"/>
    <property type="match status" value="1"/>
</dbReference>
<dbReference type="PANTHER" id="PTHR43869:SF1">
    <property type="entry name" value="GLYCINE BETAINE_PROLINE BETAINE TRANSPORT SYSTEM ATP-BINDING PROTEIN PROV"/>
    <property type="match status" value="1"/>
</dbReference>
<accession>X1LIN7</accession>
<dbReference type="AlphaFoldDB" id="X1LIN7"/>
<name>X1LIN7_9ZZZZ</name>
<dbReference type="PANTHER" id="PTHR43869">
    <property type="entry name" value="GLYCINE BETAINE/PROLINE BETAINE TRANSPORT SYSTEM ATP-BINDING PROTEIN PROV"/>
    <property type="match status" value="1"/>
</dbReference>
<evidence type="ECO:0000313" key="2">
    <source>
        <dbReference type="EMBL" id="GAI05706.1"/>
    </source>
</evidence>
<dbReference type="Pfam" id="PF00571">
    <property type="entry name" value="CBS"/>
    <property type="match status" value="1"/>
</dbReference>